<evidence type="ECO:0008006" key="13">
    <source>
        <dbReference type="Google" id="ProtNLM"/>
    </source>
</evidence>
<evidence type="ECO:0000259" key="9">
    <source>
        <dbReference type="Pfam" id="PF13967"/>
    </source>
</evidence>
<dbReference type="PANTHER" id="PTHR13018:SF5">
    <property type="entry name" value="RE44586P"/>
    <property type="match status" value="1"/>
</dbReference>
<feature type="transmembrane region" description="Helical" evidence="7">
    <location>
        <begin position="664"/>
        <end position="684"/>
    </location>
</feature>
<feature type="transmembrane region" description="Helical" evidence="7">
    <location>
        <begin position="48"/>
        <end position="64"/>
    </location>
</feature>
<feature type="transmembrane region" description="Helical" evidence="7">
    <location>
        <begin position="638"/>
        <end position="657"/>
    </location>
</feature>
<dbReference type="Proteomes" id="UP000265427">
    <property type="component" value="Unassembled WGS sequence"/>
</dbReference>
<sequence>MASQAANPNSTSANNNGTATETITAGNLTVKIFVDANPDQAVLDSMKIYYTFFVVAFVLFDVVQRRLKSHFACRAVHADTSCPTAAKSYGIFGWVPAVWRTTDDDLVTHCGLDALCFLRLLRLGRNISMGSMAISCVLIPVYATALNPLTDESTDWITRMAMANMNVALDPNRLWASAAAGVAITFWTMFLLLQEWKVYLVRRHAFLGQNTLQQHTVVVNDLPANLCTPDLLDTYLHALFPHQVQAIHIALECKYLEAKVTKRLETLHLLERALVVAAKCDKNPYLRRSKAKTSTGNVVDAIPHYTAELARLNDEIRTDIAVLRAQEATADDDNLAPAKLQALKVFRPTALVTFRSHQATQSALQMLQTSNPVECSILPAPHPSDMIWTNLGRTLHVRNSKQLVATVVTAAVIVLWSIPTLFITSLANVEQWQEDVPRIRELLTTYPSLVPLFKQLSPLGLVLLSLLAPTVFAFISNFEGHASKSETESAVFTKLLVFQFYQTFVVALFGGSLTESLPEMVEKPVLAVYLLSQAVPRQASLYMSYLIIQTGLSLIVKLYRMVAIARGLIYHLGAPKLTPRERRSPWWGLTPSSVAEPCDQSAQLPIYVVGILLVLVFCPITPLLSWFGLVLFVSADLVYRRLFLFVFTPAHFTTGVYWPKMYAFIVRAMYVAQVVLIGMLWLRVQVASDAKVPMNTDKRAVHNAYLYALMPTIVATALPVMTLIMDTHIQALYPRGAMYLPLVQCIKLDSTVGGGQSRRTLLNQRPTTNEAAYLQPALLEADPLEPDVDDMNRGFVGAGAYVELKDVDA</sequence>
<dbReference type="GO" id="GO:0005227">
    <property type="term" value="F:calcium-activated cation channel activity"/>
    <property type="evidence" value="ECO:0007669"/>
    <property type="project" value="InterPro"/>
</dbReference>
<comment type="caution">
    <text evidence="11">The sequence shown here is derived from an EMBL/GenBank/DDBJ whole genome shotgun (WGS) entry which is preliminary data.</text>
</comment>
<organism evidence="11 12">
    <name type="scientific">Aphanomyces astaci</name>
    <name type="common">Crayfish plague agent</name>
    <dbReference type="NCBI Taxonomy" id="112090"/>
    <lineage>
        <taxon>Eukaryota</taxon>
        <taxon>Sar</taxon>
        <taxon>Stramenopiles</taxon>
        <taxon>Oomycota</taxon>
        <taxon>Saprolegniomycetes</taxon>
        <taxon>Saprolegniales</taxon>
        <taxon>Verrucalvaceae</taxon>
        <taxon>Aphanomyces</taxon>
    </lineage>
</organism>
<reference evidence="11 12" key="1">
    <citation type="submission" date="2018-08" db="EMBL/GenBank/DDBJ databases">
        <title>Aphanomyces genome sequencing and annotation.</title>
        <authorList>
            <person name="Minardi D."/>
            <person name="Oidtmann B."/>
            <person name="Van Der Giezen M."/>
            <person name="Studholme D.J."/>
        </authorList>
    </citation>
    <scope>NUCLEOTIDE SEQUENCE [LARGE SCALE GENOMIC DNA]</scope>
    <source>
        <strain evidence="11 12">Kv</strain>
    </source>
</reference>
<evidence type="ECO:0000259" key="10">
    <source>
        <dbReference type="Pfam" id="PF14703"/>
    </source>
</evidence>
<dbReference type="InterPro" id="IPR045122">
    <property type="entry name" value="Csc1-like"/>
</dbReference>
<accession>A0A397BDD8</accession>
<feature type="transmembrane region" description="Helical" evidence="7">
    <location>
        <begin position="174"/>
        <end position="193"/>
    </location>
</feature>
<feature type="domain" description="CSC1/OSCA1-like N-terminal transmembrane" evidence="9">
    <location>
        <begin position="42"/>
        <end position="195"/>
    </location>
</feature>
<dbReference type="GO" id="GO:0005886">
    <property type="term" value="C:plasma membrane"/>
    <property type="evidence" value="ECO:0007669"/>
    <property type="project" value="TreeGrafter"/>
</dbReference>
<evidence type="ECO:0000256" key="5">
    <source>
        <dbReference type="ARBA" id="ARBA00022989"/>
    </source>
</evidence>
<evidence type="ECO:0000256" key="7">
    <source>
        <dbReference type="SAM" id="Phobius"/>
    </source>
</evidence>
<dbReference type="AlphaFoldDB" id="A0A397BDD8"/>
<dbReference type="InterPro" id="IPR027815">
    <property type="entry name" value="CSC1/OSCA1-like_cyt"/>
</dbReference>
<feature type="transmembrane region" description="Helical" evidence="7">
    <location>
        <begin position="606"/>
        <end position="632"/>
    </location>
</feature>
<comment type="similarity">
    <text evidence="2">Belongs to the CSC1 (TC 1.A.17) family.</text>
</comment>
<keyword evidence="3" id="KW-0813">Transport</keyword>
<protein>
    <recommendedName>
        <fullName evidence="13">CSC1/OSCA1-like 7TM region domain-containing protein</fullName>
    </recommendedName>
</protein>
<dbReference type="InterPro" id="IPR003864">
    <property type="entry name" value="CSC1/OSCA1-like_7TM"/>
</dbReference>
<evidence type="ECO:0000313" key="12">
    <source>
        <dbReference type="Proteomes" id="UP000265427"/>
    </source>
</evidence>
<dbReference type="EMBL" id="QUSZ01003834">
    <property type="protein sequence ID" value="RHY16974.1"/>
    <property type="molecule type" value="Genomic_DNA"/>
</dbReference>
<dbReference type="Pfam" id="PF14703">
    <property type="entry name" value="PHM7_cyt"/>
    <property type="match status" value="1"/>
</dbReference>
<comment type="subcellular location">
    <subcellularLocation>
        <location evidence="1">Membrane</location>
        <topology evidence="1">Multi-pass membrane protein</topology>
    </subcellularLocation>
</comment>
<feature type="transmembrane region" description="Helical" evidence="7">
    <location>
        <begin position="704"/>
        <end position="725"/>
    </location>
</feature>
<dbReference type="VEuPathDB" id="FungiDB:H257_12897"/>
<proteinExistence type="inferred from homology"/>
<feature type="domain" description="CSC1/OSCA1-like cytosolic" evidence="10">
    <location>
        <begin position="214"/>
        <end position="390"/>
    </location>
</feature>
<feature type="domain" description="CSC1/OSCA1-like 7TM region" evidence="8">
    <location>
        <begin position="401"/>
        <end position="680"/>
    </location>
</feature>
<dbReference type="Pfam" id="PF02714">
    <property type="entry name" value="RSN1_7TM"/>
    <property type="match status" value="1"/>
</dbReference>
<evidence type="ECO:0000259" key="8">
    <source>
        <dbReference type="Pfam" id="PF02714"/>
    </source>
</evidence>
<name>A0A397BDD8_APHAT</name>
<evidence type="ECO:0000256" key="6">
    <source>
        <dbReference type="ARBA" id="ARBA00023136"/>
    </source>
</evidence>
<feature type="transmembrane region" description="Helical" evidence="7">
    <location>
        <begin position="495"/>
        <end position="514"/>
    </location>
</feature>
<keyword evidence="6 7" id="KW-0472">Membrane</keyword>
<evidence type="ECO:0000256" key="3">
    <source>
        <dbReference type="ARBA" id="ARBA00022448"/>
    </source>
</evidence>
<keyword evidence="5 7" id="KW-1133">Transmembrane helix</keyword>
<feature type="transmembrane region" description="Helical" evidence="7">
    <location>
        <begin position="403"/>
        <end position="427"/>
    </location>
</feature>
<dbReference type="InterPro" id="IPR032880">
    <property type="entry name" value="CSC1/OSCA1-like_N"/>
</dbReference>
<evidence type="ECO:0000256" key="4">
    <source>
        <dbReference type="ARBA" id="ARBA00022692"/>
    </source>
</evidence>
<feature type="transmembrane region" description="Helical" evidence="7">
    <location>
        <begin position="127"/>
        <end position="146"/>
    </location>
</feature>
<keyword evidence="4 7" id="KW-0812">Transmembrane</keyword>
<evidence type="ECO:0000313" key="11">
    <source>
        <dbReference type="EMBL" id="RHY16974.1"/>
    </source>
</evidence>
<dbReference type="Pfam" id="PF13967">
    <property type="entry name" value="RSN1_TM"/>
    <property type="match status" value="1"/>
</dbReference>
<evidence type="ECO:0000256" key="1">
    <source>
        <dbReference type="ARBA" id="ARBA00004141"/>
    </source>
</evidence>
<dbReference type="PANTHER" id="PTHR13018">
    <property type="entry name" value="PROBABLE MEMBRANE PROTEIN DUF221-RELATED"/>
    <property type="match status" value="1"/>
</dbReference>
<gene>
    <name evidence="11" type="ORF">DYB36_011115</name>
</gene>
<feature type="transmembrane region" description="Helical" evidence="7">
    <location>
        <begin position="456"/>
        <end position="475"/>
    </location>
</feature>
<evidence type="ECO:0000256" key="2">
    <source>
        <dbReference type="ARBA" id="ARBA00007779"/>
    </source>
</evidence>